<dbReference type="AlphaFoldDB" id="A0A2X3JDT1"/>
<keyword evidence="2" id="KW-0067">ATP-binding</keyword>
<dbReference type="Proteomes" id="UP000250991">
    <property type="component" value="Unassembled WGS sequence"/>
</dbReference>
<dbReference type="Pfam" id="PF17871">
    <property type="entry name" value="AAA_lid_9"/>
    <property type="match status" value="1"/>
</dbReference>
<dbReference type="GO" id="GO:0016887">
    <property type="term" value="F:ATP hydrolysis activity"/>
    <property type="evidence" value="ECO:0007669"/>
    <property type="project" value="TreeGrafter"/>
</dbReference>
<evidence type="ECO:0000256" key="2">
    <source>
        <dbReference type="ARBA" id="ARBA00022840"/>
    </source>
</evidence>
<evidence type="ECO:0000313" key="5">
    <source>
        <dbReference type="Proteomes" id="UP000250991"/>
    </source>
</evidence>
<dbReference type="PANTHER" id="PTHR11638">
    <property type="entry name" value="ATP-DEPENDENT CLP PROTEASE"/>
    <property type="match status" value="1"/>
</dbReference>
<name>A0A2X3JDT1_ECOLX</name>
<organism evidence="4 5">
    <name type="scientific">Escherichia coli</name>
    <dbReference type="NCBI Taxonomy" id="562"/>
    <lineage>
        <taxon>Bacteria</taxon>
        <taxon>Pseudomonadati</taxon>
        <taxon>Pseudomonadota</taxon>
        <taxon>Gammaproteobacteria</taxon>
        <taxon>Enterobacterales</taxon>
        <taxon>Enterobacteriaceae</taxon>
        <taxon>Escherichia</taxon>
    </lineage>
</organism>
<evidence type="ECO:0000256" key="1">
    <source>
        <dbReference type="ARBA" id="ARBA00022741"/>
    </source>
</evidence>
<sequence length="68" mass="7650">MLRWKRRFQKVFVAEPSVEDTIAILRGLKERYELHHHVQITDPAIVAAATLSHRYIAGPSAAGIKPST</sequence>
<keyword evidence="1" id="KW-0547">Nucleotide-binding</keyword>
<dbReference type="SUPFAM" id="SSF52540">
    <property type="entry name" value="P-loop containing nucleoside triphosphate hydrolases"/>
    <property type="match status" value="1"/>
</dbReference>
<dbReference type="GO" id="GO:0034605">
    <property type="term" value="P:cellular response to heat"/>
    <property type="evidence" value="ECO:0007669"/>
    <property type="project" value="TreeGrafter"/>
</dbReference>
<feature type="domain" description="ClpA/ClpB AAA lid" evidence="3">
    <location>
        <begin position="17"/>
        <end position="57"/>
    </location>
</feature>
<proteinExistence type="predicted"/>
<gene>
    <name evidence="4" type="primary">clpB_4</name>
    <name evidence="4" type="ORF">NCTC8009_03225</name>
</gene>
<evidence type="ECO:0000313" key="4">
    <source>
        <dbReference type="EMBL" id="SQD02752.1"/>
    </source>
</evidence>
<dbReference type="InterPro" id="IPR041546">
    <property type="entry name" value="ClpA/ClpB_AAA_lid"/>
</dbReference>
<dbReference type="InterPro" id="IPR050130">
    <property type="entry name" value="ClpA_ClpB"/>
</dbReference>
<protein>
    <submittedName>
        <fullName evidence="4">Protein disaggregation chaperone</fullName>
    </submittedName>
</protein>
<evidence type="ECO:0000259" key="3">
    <source>
        <dbReference type="Pfam" id="PF17871"/>
    </source>
</evidence>
<dbReference type="GO" id="GO:0005524">
    <property type="term" value="F:ATP binding"/>
    <property type="evidence" value="ECO:0007669"/>
    <property type="project" value="UniProtKB-KW"/>
</dbReference>
<reference evidence="4 5" key="1">
    <citation type="submission" date="2018-06" db="EMBL/GenBank/DDBJ databases">
        <authorList>
            <consortium name="Pathogen Informatics"/>
            <person name="Doyle S."/>
        </authorList>
    </citation>
    <scope>NUCLEOTIDE SEQUENCE [LARGE SCALE GENOMIC DNA]</scope>
    <source>
        <strain evidence="4 5">NCTC8009</strain>
    </source>
</reference>
<dbReference type="EMBL" id="UARW01000010">
    <property type="protein sequence ID" value="SQD02752.1"/>
    <property type="molecule type" value="Genomic_DNA"/>
</dbReference>
<dbReference type="PANTHER" id="PTHR11638:SF18">
    <property type="entry name" value="HEAT SHOCK PROTEIN 104"/>
    <property type="match status" value="1"/>
</dbReference>
<dbReference type="Gene3D" id="3.40.50.300">
    <property type="entry name" value="P-loop containing nucleotide triphosphate hydrolases"/>
    <property type="match status" value="1"/>
</dbReference>
<accession>A0A2X3JDT1</accession>
<dbReference type="InterPro" id="IPR027417">
    <property type="entry name" value="P-loop_NTPase"/>
</dbReference>
<dbReference type="GO" id="GO:0005737">
    <property type="term" value="C:cytoplasm"/>
    <property type="evidence" value="ECO:0007669"/>
    <property type="project" value="TreeGrafter"/>
</dbReference>